<gene>
    <name evidence="6" type="ORF">GCM10023321_48900</name>
</gene>
<dbReference type="Proteomes" id="UP001428817">
    <property type="component" value="Unassembled WGS sequence"/>
</dbReference>
<sequence length="224" mass="24821">MSKPIRAGEDLLSGVAPLGAGRGRPRLLVRDEALAVAMKVINEEGLASLTLRRLAKELGVGSATVHTTFGGKEQLLQALADTVFAELPDPDTLQADDPFHALVDYIVAVHRMLVEHPAIAQLTVIRRMNNRALFRAHETIFELLGELDVHGQDAYDAYDALTNYVFGFSLNRISRQEFDRHETIAALPAEQFPALKQIAPLFEQRAPEEQLRANLHRLLAAYLP</sequence>
<name>A0ABP9QJ94_9PSEU</name>
<dbReference type="InterPro" id="IPR050109">
    <property type="entry name" value="HTH-type_TetR-like_transc_reg"/>
</dbReference>
<dbReference type="PANTHER" id="PTHR30055:SF234">
    <property type="entry name" value="HTH-TYPE TRANSCRIPTIONAL REGULATOR BETI"/>
    <property type="match status" value="1"/>
</dbReference>
<evidence type="ECO:0000313" key="6">
    <source>
        <dbReference type="EMBL" id="GAA5162875.1"/>
    </source>
</evidence>
<protein>
    <recommendedName>
        <fullName evidence="5">HTH tetR-type domain-containing protein</fullName>
    </recommendedName>
</protein>
<dbReference type="PROSITE" id="PS50977">
    <property type="entry name" value="HTH_TETR_2"/>
    <property type="match status" value="1"/>
</dbReference>
<evidence type="ECO:0000259" key="5">
    <source>
        <dbReference type="PROSITE" id="PS50977"/>
    </source>
</evidence>
<proteinExistence type="predicted"/>
<dbReference type="SUPFAM" id="SSF46689">
    <property type="entry name" value="Homeodomain-like"/>
    <property type="match status" value="1"/>
</dbReference>
<dbReference type="Pfam" id="PF00440">
    <property type="entry name" value="TetR_N"/>
    <property type="match status" value="1"/>
</dbReference>
<evidence type="ECO:0000313" key="7">
    <source>
        <dbReference type="Proteomes" id="UP001428817"/>
    </source>
</evidence>
<keyword evidence="1" id="KW-0805">Transcription regulation</keyword>
<reference evidence="7" key="1">
    <citation type="journal article" date="2019" name="Int. J. Syst. Evol. Microbiol.">
        <title>The Global Catalogue of Microorganisms (GCM) 10K type strain sequencing project: providing services to taxonomists for standard genome sequencing and annotation.</title>
        <authorList>
            <consortium name="The Broad Institute Genomics Platform"/>
            <consortium name="The Broad Institute Genome Sequencing Center for Infectious Disease"/>
            <person name="Wu L."/>
            <person name="Ma J."/>
        </authorList>
    </citation>
    <scope>NUCLEOTIDE SEQUENCE [LARGE SCALE GENOMIC DNA]</scope>
    <source>
        <strain evidence="7">JCM 18303</strain>
    </source>
</reference>
<comment type="caution">
    <text evidence="6">The sequence shown here is derived from an EMBL/GenBank/DDBJ whole genome shotgun (WGS) entry which is preliminary data.</text>
</comment>
<dbReference type="SUPFAM" id="SSF48498">
    <property type="entry name" value="Tetracyclin repressor-like, C-terminal domain"/>
    <property type="match status" value="1"/>
</dbReference>
<keyword evidence="7" id="KW-1185">Reference proteome</keyword>
<dbReference type="EMBL" id="BAABJP010000029">
    <property type="protein sequence ID" value="GAA5162875.1"/>
    <property type="molecule type" value="Genomic_DNA"/>
</dbReference>
<feature type="DNA-binding region" description="H-T-H motif" evidence="4">
    <location>
        <begin position="50"/>
        <end position="69"/>
    </location>
</feature>
<dbReference type="InterPro" id="IPR004111">
    <property type="entry name" value="Repressor_TetR_C"/>
</dbReference>
<dbReference type="InterPro" id="IPR009057">
    <property type="entry name" value="Homeodomain-like_sf"/>
</dbReference>
<feature type="domain" description="HTH tetR-type" evidence="5">
    <location>
        <begin position="27"/>
        <end position="87"/>
    </location>
</feature>
<keyword evidence="2 4" id="KW-0238">DNA-binding</keyword>
<evidence type="ECO:0000256" key="3">
    <source>
        <dbReference type="ARBA" id="ARBA00023163"/>
    </source>
</evidence>
<evidence type="ECO:0000256" key="2">
    <source>
        <dbReference type="ARBA" id="ARBA00023125"/>
    </source>
</evidence>
<dbReference type="InterPro" id="IPR001647">
    <property type="entry name" value="HTH_TetR"/>
</dbReference>
<dbReference type="Gene3D" id="1.10.357.10">
    <property type="entry name" value="Tetracycline Repressor, domain 2"/>
    <property type="match status" value="1"/>
</dbReference>
<dbReference type="InterPro" id="IPR036271">
    <property type="entry name" value="Tet_transcr_reg_TetR-rel_C_sf"/>
</dbReference>
<evidence type="ECO:0000256" key="1">
    <source>
        <dbReference type="ARBA" id="ARBA00023015"/>
    </source>
</evidence>
<dbReference type="PANTHER" id="PTHR30055">
    <property type="entry name" value="HTH-TYPE TRANSCRIPTIONAL REGULATOR RUTR"/>
    <property type="match status" value="1"/>
</dbReference>
<dbReference type="Pfam" id="PF02909">
    <property type="entry name" value="TetR_C_1"/>
    <property type="match status" value="1"/>
</dbReference>
<accession>A0ABP9QJ94</accession>
<evidence type="ECO:0000256" key="4">
    <source>
        <dbReference type="PROSITE-ProRule" id="PRU00335"/>
    </source>
</evidence>
<keyword evidence="3" id="KW-0804">Transcription</keyword>
<organism evidence="6 7">
    <name type="scientific">Pseudonocardia eucalypti</name>
    <dbReference type="NCBI Taxonomy" id="648755"/>
    <lineage>
        <taxon>Bacteria</taxon>
        <taxon>Bacillati</taxon>
        <taxon>Actinomycetota</taxon>
        <taxon>Actinomycetes</taxon>
        <taxon>Pseudonocardiales</taxon>
        <taxon>Pseudonocardiaceae</taxon>
        <taxon>Pseudonocardia</taxon>
    </lineage>
</organism>
<dbReference type="RefSeq" id="WP_185060899.1">
    <property type="nucleotide sequence ID" value="NZ_BAABJP010000029.1"/>
</dbReference>